<proteinExistence type="predicted"/>
<dbReference type="HOGENOM" id="CLU_3268083_0_0_9"/>
<sequence>MKAAPPGDLQSMVSVVSCSHPCQVLWFFSRGGGTAMKTQKI</sequence>
<comment type="caution">
    <text evidence="1">The sequence shown here is derived from an EMBL/GenBank/DDBJ whole genome shotgun (WGS) entry which is preliminary data.</text>
</comment>
<evidence type="ECO:0000313" key="1">
    <source>
        <dbReference type="EMBL" id="EDO63084.1"/>
    </source>
</evidence>
<accession>A7VNN9</accession>
<protein>
    <submittedName>
        <fullName evidence="1">Uncharacterized protein</fullName>
    </submittedName>
</protein>
<evidence type="ECO:0000313" key="2">
    <source>
        <dbReference type="Proteomes" id="UP000003490"/>
    </source>
</evidence>
<gene>
    <name evidence="1" type="ORF">CLOLEP_00165</name>
</gene>
<dbReference type="Proteomes" id="UP000003490">
    <property type="component" value="Unassembled WGS sequence"/>
</dbReference>
<name>A7VNN9_9FIRM</name>
<dbReference type="AlphaFoldDB" id="A7VNN9"/>
<reference evidence="1 2" key="1">
    <citation type="submission" date="2007-08" db="EMBL/GenBank/DDBJ databases">
        <title>Draft genome sequence of Clostridium leptum (DSM 753).</title>
        <authorList>
            <person name="Sudarsanam P."/>
            <person name="Ley R."/>
            <person name="Guruge J."/>
            <person name="Turnbaugh P.J."/>
            <person name="Mahowald M."/>
            <person name="Liep D."/>
            <person name="Gordon J."/>
        </authorList>
    </citation>
    <scope>NUCLEOTIDE SEQUENCE [LARGE SCALE GENOMIC DNA]</scope>
    <source>
        <strain evidence="1 2">DSM 753</strain>
    </source>
</reference>
<organism evidence="1 2">
    <name type="scientific">[Clostridium] leptum DSM 753</name>
    <dbReference type="NCBI Taxonomy" id="428125"/>
    <lineage>
        <taxon>Bacteria</taxon>
        <taxon>Bacillati</taxon>
        <taxon>Bacillota</taxon>
        <taxon>Clostridia</taxon>
        <taxon>Eubacteriales</taxon>
        <taxon>Oscillospiraceae</taxon>
        <taxon>Oscillospiraceae incertae sedis</taxon>
    </lineage>
</organism>
<reference evidence="1 2" key="2">
    <citation type="submission" date="2007-08" db="EMBL/GenBank/DDBJ databases">
        <authorList>
            <person name="Fulton L."/>
            <person name="Clifton S."/>
            <person name="Fulton B."/>
            <person name="Xu J."/>
            <person name="Minx P."/>
            <person name="Pepin K.H."/>
            <person name="Johnson M."/>
            <person name="Thiruvilangam P."/>
            <person name="Bhonagiri V."/>
            <person name="Nash W.E."/>
            <person name="Wang C."/>
            <person name="Mardis E.R."/>
            <person name="Wilson R.K."/>
        </authorList>
    </citation>
    <scope>NUCLEOTIDE SEQUENCE [LARGE SCALE GENOMIC DNA]</scope>
    <source>
        <strain evidence="1 2">DSM 753</strain>
    </source>
</reference>
<dbReference type="EMBL" id="ABCB02000007">
    <property type="protein sequence ID" value="EDO63084.1"/>
    <property type="molecule type" value="Genomic_DNA"/>
</dbReference>